<gene>
    <name evidence="2" type="ORF">HNQ70_003408</name>
</gene>
<dbReference type="PANTHER" id="PTHR42964:SF1">
    <property type="entry name" value="POLYKETIDE BIOSYNTHESIS ENOYL-COA HYDRATASE PKSH-RELATED"/>
    <property type="match status" value="1"/>
</dbReference>
<organism evidence="2 3">
    <name type="scientific">Quisquiliibacterium transsilvanicum</name>
    <dbReference type="NCBI Taxonomy" id="1549638"/>
    <lineage>
        <taxon>Bacteria</taxon>
        <taxon>Pseudomonadati</taxon>
        <taxon>Pseudomonadota</taxon>
        <taxon>Betaproteobacteria</taxon>
        <taxon>Burkholderiales</taxon>
        <taxon>Burkholderiaceae</taxon>
        <taxon>Quisquiliibacterium</taxon>
    </lineage>
</organism>
<dbReference type="InterPro" id="IPR051683">
    <property type="entry name" value="Enoyl-CoA_Hydratase/Isomerase"/>
</dbReference>
<comment type="similarity">
    <text evidence="1">Belongs to the enoyl-CoA hydratase/isomerase family.</text>
</comment>
<dbReference type="GO" id="GO:0008300">
    <property type="term" value="P:isoprenoid catabolic process"/>
    <property type="evidence" value="ECO:0007669"/>
    <property type="project" value="TreeGrafter"/>
</dbReference>
<dbReference type="Proteomes" id="UP000532440">
    <property type="component" value="Unassembled WGS sequence"/>
</dbReference>
<dbReference type="PANTHER" id="PTHR42964">
    <property type="entry name" value="ENOYL-COA HYDRATASE"/>
    <property type="match status" value="1"/>
</dbReference>
<protein>
    <submittedName>
        <fullName evidence="2">Methylglutaconyl-CoA hydratase</fullName>
        <ecNumber evidence="2">4.2.1.18</ecNumber>
    </submittedName>
</protein>
<dbReference type="InterPro" id="IPR029045">
    <property type="entry name" value="ClpP/crotonase-like_dom_sf"/>
</dbReference>
<dbReference type="Pfam" id="PF00378">
    <property type="entry name" value="ECH_1"/>
    <property type="match status" value="1"/>
</dbReference>
<sequence>MSYTTIETDLTQGVALVWLNRPALRNAMNDVLIDETTDAVQRAIDDEAVRAIVLAGRGTAFCAGADLAWMASGRTMSPEASLADSMRLARLLRLLHDSPKPTVARVQGPAFAGGMGLVAACDVSVASTEARFCLSEVKLGLIPAMISPYVIRAMGGQQARRWFVTGEVFDAAEAWRIGFVHELVQPDGLDEAVNGIVGHLLAGGPKALGECKRLVQDMTGRPIDDAIGRETASRIARVRATDEAQEGIAAFFEKRRPAWAAADPAA</sequence>
<name>A0A7W8HJW9_9BURK</name>
<keyword evidence="3" id="KW-1185">Reference proteome</keyword>
<proteinExistence type="inferred from homology"/>
<keyword evidence="2" id="KW-0456">Lyase</keyword>
<dbReference type="InterPro" id="IPR014748">
    <property type="entry name" value="Enoyl-CoA_hydra_C"/>
</dbReference>
<dbReference type="CDD" id="cd06558">
    <property type="entry name" value="crotonase-like"/>
    <property type="match status" value="1"/>
</dbReference>
<evidence type="ECO:0000313" key="3">
    <source>
        <dbReference type="Proteomes" id="UP000532440"/>
    </source>
</evidence>
<reference evidence="2 3" key="1">
    <citation type="submission" date="2020-08" db="EMBL/GenBank/DDBJ databases">
        <title>Genomic Encyclopedia of Type Strains, Phase IV (KMG-IV): sequencing the most valuable type-strain genomes for metagenomic binning, comparative biology and taxonomic classification.</title>
        <authorList>
            <person name="Goeker M."/>
        </authorList>
    </citation>
    <scope>NUCLEOTIDE SEQUENCE [LARGE SCALE GENOMIC DNA]</scope>
    <source>
        <strain evidence="2 3">DSM 29781</strain>
    </source>
</reference>
<dbReference type="InterPro" id="IPR001753">
    <property type="entry name" value="Enoyl-CoA_hydra/iso"/>
</dbReference>
<comment type="caution">
    <text evidence="2">The sequence shown here is derived from an EMBL/GenBank/DDBJ whole genome shotgun (WGS) entry which is preliminary data.</text>
</comment>
<dbReference type="Gene3D" id="1.10.12.10">
    <property type="entry name" value="Lyase 2-enoyl-coa Hydratase, Chain A, domain 2"/>
    <property type="match status" value="1"/>
</dbReference>
<evidence type="ECO:0000313" key="2">
    <source>
        <dbReference type="EMBL" id="MBB5273380.1"/>
    </source>
</evidence>
<dbReference type="GO" id="GO:0004490">
    <property type="term" value="F:methylglutaconyl-CoA hydratase activity"/>
    <property type="evidence" value="ECO:0007669"/>
    <property type="project" value="UniProtKB-EC"/>
</dbReference>
<dbReference type="Gene3D" id="3.90.226.10">
    <property type="entry name" value="2-enoyl-CoA Hydratase, Chain A, domain 1"/>
    <property type="match status" value="1"/>
</dbReference>
<dbReference type="AlphaFoldDB" id="A0A7W8HJW9"/>
<dbReference type="EMBL" id="JACHGB010000006">
    <property type="protein sequence ID" value="MBB5273380.1"/>
    <property type="molecule type" value="Genomic_DNA"/>
</dbReference>
<dbReference type="RefSeq" id="WP_183969853.1">
    <property type="nucleotide sequence ID" value="NZ_BAABEW010000024.1"/>
</dbReference>
<evidence type="ECO:0000256" key="1">
    <source>
        <dbReference type="ARBA" id="ARBA00005254"/>
    </source>
</evidence>
<accession>A0A7W8HJW9</accession>
<dbReference type="SUPFAM" id="SSF52096">
    <property type="entry name" value="ClpP/crotonase"/>
    <property type="match status" value="1"/>
</dbReference>
<dbReference type="EC" id="4.2.1.18" evidence="2"/>